<dbReference type="SMART" id="SM00387">
    <property type="entry name" value="HATPase_c"/>
    <property type="match status" value="1"/>
</dbReference>
<dbReference type="SUPFAM" id="SSF47384">
    <property type="entry name" value="Homodimeric domain of signal transducing histidine kinase"/>
    <property type="match status" value="1"/>
</dbReference>
<dbReference type="Pfam" id="PF00512">
    <property type="entry name" value="HisKA"/>
    <property type="match status" value="1"/>
</dbReference>
<feature type="coiled-coil region" evidence="8">
    <location>
        <begin position="211"/>
        <end position="238"/>
    </location>
</feature>
<dbReference type="RefSeq" id="WP_064788645.1">
    <property type="nucleotide sequence ID" value="NZ_CP031555.1"/>
</dbReference>
<dbReference type="PANTHER" id="PTHR43711:SF26">
    <property type="entry name" value="SENSOR HISTIDINE KINASE RCSC"/>
    <property type="match status" value="1"/>
</dbReference>
<dbReference type="SMART" id="SM00448">
    <property type="entry name" value="REC"/>
    <property type="match status" value="1"/>
</dbReference>
<feature type="modified residue" description="4-aspartylphosphate" evidence="7">
    <location>
        <position position="525"/>
    </location>
</feature>
<evidence type="ECO:0000259" key="11">
    <source>
        <dbReference type="PROSITE" id="PS50110"/>
    </source>
</evidence>
<dbReference type="PROSITE" id="PS50110">
    <property type="entry name" value="RESPONSE_REGULATORY"/>
    <property type="match status" value="1"/>
</dbReference>
<evidence type="ECO:0000313" key="12">
    <source>
        <dbReference type="EMBL" id="AXO16388.1"/>
    </source>
</evidence>
<dbReference type="SUPFAM" id="SSF55874">
    <property type="entry name" value="ATPase domain of HSP90 chaperone/DNA topoisomerase II/histidine kinase"/>
    <property type="match status" value="1"/>
</dbReference>
<dbReference type="Gene3D" id="3.40.50.2300">
    <property type="match status" value="1"/>
</dbReference>
<evidence type="ECO:0000256" key="7">
    <source>
        <dbReference type="PROSITE-ProRule" id="PRU00169"/>
    </source>
</evidence>
<dbReference type="GO" id="GO:0016301">
    <property type="term" value="F:kinase activity"/>
    <property type="evidence" value="ECO:0007669"/>
    <property type="project" value="UniProtKB-KW"/>
</dbReference>
<evidence type="ECO:0000256" key="1">
    <source>
        <dbReference type="ARBA" id="ARBA00000085"/>
    </source>
</evidence>
<feature type="domain" description="Histidine kinase" evidence="10">
    <location>
        <begin position="248"/>
        <end position="461"/>
    </location>
</feature>
<dbReference type="EMBL" id="CP031555">
    <property type="protein sequence ID" value="AXO16388.1"/>
    <property type="molecule type" value="Genomic_DNA"/>
</dbReference>
<keyword evidence="4" id="KW-0808">Transferase</keyword>
<dbReference type="InterPro" id="IPR003594">
    <property type="entry name" value="HATPase_dom"/>
</dbReference>
<protein>
    <recommendedName>
        <fullName evidence="2">histidine kinase</fullName>
        <ecNumber evidence="2">2.7.13.3</ecNumber>
    </recommendedName>
</protein>
<dbReference type="SMART" id="SM00388">
    <property type="entry name" value="HisKA"/>
    <property type="match status" value="1"/>
</dbReference>
<evidence type="ECO:0000256" key="6">
    <source>
        <dbReference type="ARBA" id="ARBA00023012"/>
    </source>
</evidence>
<dbReference type="InterPro" id="IPR001789">
    <property type="entry name" value="Sig_transdc_resp-reg_receiver"/>
</dbReference>
<sequence>MIQEKNQFILFLCVLFRRFFIKVQSFFPDHWKAEYLFRLGIGSWIVHLCVVTLCFLVLRGTPKWPFEWLAAMALISVLLGGTSAVYSFGSTSLQLNSKHWLHLHAMFTTVAGLIWGTGAILCSLETPDKLLFYTLALGGTALGAVSSQHSYLVSCYLSLWTSIPMLSVAHFLAGTNLENRVAGILILLFGVMLSILGWRMYRFLANNVALNKSLDAKVNELEDVRHRLDQALKVTQDANEAKSRLLAQASHDLRQPVHAAGLFIAHLKEKTTDPESLQILDRVGLSLASLSRLFRSLLDIAALDLGRITVQATAFPIQEVIDQVIRQTEALAQKNEITIRTVPTRRWVRTDPALLETILQNLVTNAIKYAPGKDILVGCRQVKNTLSIEIIDRGQGIQPAKYDEIFKEFSRLPEALMKGIDGLGLGLAIVKRMVDLIGATVAVYSLEGKGSRFIVSGIAQTSPRPSEQPDTRKPRNFENFRVTIIDDDALCADGIASLLGSWGCKTTVFNSLPAGLPQSDFLIIDQSFGSDMSGIDWLEQLHRQGHKPPAALLTASLEEDLTIRCRTLSVPILRKPVQPGQLRSLLIAATRRHRDTTSNPSPP</sequence>
<evidence type="ECO:0000256" key="3">
    <source>
        <dbReference type="ARBA" id="ARBA00022553"/>
    </source>
</evidence>
<feature type="transmembrane region" description="Helical" evidence="9">
    <location>
        <begin position="101"/>
        <end position="123"/>
    </location>
</feature>
<keyword evidence="13" id="KW-1185">Reference proteome</keyword>
<feature type="transmembrane region" description="Helical" evidence="9">
    <location>
        <begin position="181"/>
        <end position="201"/>
    </location>
</feature>
<reference evidence="12 13" key="1">
    <citation type="submission" date="2018-08" db="EMBL/GenBank/DDBJ databases">
        <title>Complete genome sequence of type strain Thalassospira indica MCCC 1A01103T, isolated from isolated from deep seawater of the Indian Ocean.</title>
        <authorList>
            <person name="Liu Y."/>
        </authorList>
    </citation>
    <scope>NUCLEOTIDE SEQUENCE [LARGE SCALE GENOMIC DNA]</scope>
    <source>
        <strain evidence="12 13">PB8BT</strain>
    </source>
</reference>
<dbReference type="InterPro" id="IPR036097">
    <property type="entry name" value="HisK_dim/P_sf"/>
</dbReference>
<feature type="transmembrane region" description="Helical" evidence="9">
    <location>
        <begin position="157"/>
        <end position="174"/>
    </location>
</feature>
<evidence type="ECO:0000259" key="10">
    <source>
        <dbReference type="PROSITE" id="PS50109"/>
    </source>
</evidence>
<feature type="transmembrane region" description="Helical" evidence="9">
    <location>
        <begin position="70"/>
        <end position="89"/>
    </location>
</feature>
<dbReference type="InterPro" id="IPR011006">
    <property type="entry name" value="CheY-like_superfamily"/>
</dbReference>
<gene>
    <name evidence="12" type="ORF">DY252_20725</name>
</gene>
<dbReference type="InterPro" id="IPR050736">
    <property type="entry name" value="Sensor_HK_Regulatory"/>
</dbReference>
<dbReference type="CDD" id="cd00082">
    <property type="entry name" value="HisKA"/>
    <property type="match status" value="1"/>
</dbReference>
<dbReference type="PROSITE" id="PS50109">
    <property type="entry name" value="HIS_KIN"/>
    <property type="match status" value="1"/>
</dbReference>
<keyword evidence="5 12" id="KW-0418">Kinase</keyword>
<keyword evidence="6" id="KW-0902">Two-component regulatory system</keyword>
<evidence type="ECO:0000313" key="13">
    <source>
        <dbReference type="Proteomes" id="UP000256971"/>
    </source>
</evidence>
<dbReference type="Proteomes" id="UP000256971">
    <property type="component" value="Chromosome"/>
</dbReference>
<name>A0ABN5NR06_9PROT</name>
<dbReference type="InterPro" id="IPR036890">
    <property type="entry name" value="HATPase_C_sf"/>
</dbReference>
<dbReference type="PRINTS" id="PR00344">
    <property type="entry name" value="BCTRLSENSOR"/>
</dbReference>
<dbReference type="InterPro" id="IPR003661">
    <property type="entry name" value="HisK_dim/P_dom"/>
</dbReference>
<keyword evidence="9" id="KW-1133">Transmembrane helix</keyword>
<feature type="domain" description="Response regulatory" evidence="11">
    <location>
        <begin position="481"/>
        <end position="590"/>
    </location>
</feature>
<keyword evidence="9" id="KW-0812">Transmembrane</keyword>
<evidence type="ECO:0000256" key="5">
    <source>
        <dbReference type="ARBA" id="ARBA00022777"/>
    </source>
</evidence>
<dbReference type="SUPFAM" id="SSF52172">
    <property type="entry name" value="CheY-like"/>
    <property type="match status" value="1"/>
</dbReference>
<proteinExistence type="predicted"/>
<dbReference type="InterPro" id="IPR005467">
    <property type="entry name" value="His_kinase_dom"/>
</dbReference>
<dbReference type="Pfam" id="PF02518">
    <property type="entry name" value="HATPase_c"/>
    <property type="match status" value="1"/>
</dbReference>
<dbReference type="Pfam" id="PF00072">
    <property type="entry name" value="Response_reg"/>
    <property type="match status" value="1"/>
</dbReference>
<comment type="catalytic activity">
    <reaction evidence="1">
        <text>ATP + protein L-histidine = ADP + protein N-phospho-L-histidine.</text>
        <dbReference type="EC" id="2.7.13.3"/>
    </reaction>
</comment>
<keyword evidence="3 7" id="KW-0597">Phosphoprotein</keyword>
<dbReference type="PANTHER" id="PTHR43711">
    <property type="entry name" value="TWO-COMPONENT HISTIDINE KINASE"/>
    <property type="match status" value="1"/>
</dbReference>
<evidence type="ECO:0000256" key="9">
    <source>
        <dbReference type="SAM" id="Phobius"/>
    </source>
</evidence>
<dbReference type="Gene3D" id="3.30.565.10">
    <property type="entry name" value="Histidine kinase-like ATPase, C-terminal domain"/>
    <property type="match status" value="1"/>
</dbReference>
<keyword evidence="9" id="KW-0472">Membrane</keyword>
<evidence type="ECO:0000256" key="4">
    <source>
        <dbReference type="ARBA" id="ARBA00022679"/>
    </source>
</evidence>
<evidence type="ECO:0000256" key="2">
    <source>
        <dbReference type="ARBA" id="ARBA00012438"/>
    </source>
</evidence>
<organism evidence="12 13">
    <name type="scientific">Thalassospira indica</name>
    <dbReference type="NCBI Taxonomy" id="1891279"/>
    <lineage>
        <taxon>Bacteria</taxon>
        <taxon>Pseudomonadati</taxon>
        <taxon>Pseudomonadota</taxon>
        <taxon>Alphaproteobacteria</taxon>
        <taxon>Rhodospirillales</taxon>
        <taxon>Thalassospiraceae</taxon>
        <taxon>Thalassospira</taxon>
    </lineage>
</organism>
<accession>A0ABN5NR06</accession>
<dbReference type="EC" id="2.7.13.3" evidence="2"/>
<evidence type="ECO:0000256" key="8">
    <source>
        <dbReference type="SAM" id="Coils"/>
    </source>
</evidence>
<dbReference type="CDD" id="cd00156">
    <property type="entry name" value="REC"/>
    <property type="match status" value="1"/>
</dbReference>
<dbReference type="Gene3D" id="1.10.287.130">
    <property type="match status" value="1"/>
</dbReference>
<keyword evidence="8" id="KW-0175">Coiled coil</keyword>
<dbReference type="InterPro" id="IPR004358">
    <property type="entry name" value="Sig_transdc_His_kin-like_C"/>
</dbReference>
<feature type="transmembrane region" description="Helical" evidence="9">
    <location>
        <begin position="36"/>
        <end position="58"/>
    </location>
</feature>
<feature type="transmembrane region" description="Helical" evidence="9">
    <location>
        <begin position="130"/>
        <end position="151"/>
    </location>
</feature>